<dbReference type="SUPFAM" id="SSF55298">
    <property type="entry name" value="YjgF-like"/>
    <property type="match status" value="1"/>
</dbReference>
<proteinExistence type="predicted"/>
<protein>
    <submittedName>
        <fullName evidence="1">RidA family protein</fullName>
    </submittedName>
</protein>
<dbReference type="InterPro" id="IPR006175">
    <property type="entry name" value="YjgF/YER057c/UK114"/>
</dbReference>
<keyword evidence="2" id="KW-1185">Reference proteome</keyword>
<dbReference type="InterPro" id="IPR038743">
    <property type="entry name" value="YjgH-like"/>
</dbReference>
<sequence>MTKYAIFPPGSHQISKQIKLSPGIVSGNHVFLTGMTGSRPDGTMPSDASAQFRSAFDKIGTVLAEVGLTHASIVEMTTYHVGLDTHFDLFNDIRADYVSDPFPAWTAVEVAGLRRPGAMVEIRVIASLEA</sequence>
<accession>A0ABZ2XP60</accession>
<evidence type="ECO:0000313" key="1">
    <source>
        <dbReference type="EMBL" id="WZK87657.1"/>
    </source>
</evidence>
<organism evidence="1 2">
    <name type="scientific">Aliisedimentitalea scapharcae</name>
    <dbReference type="NCBI Taxonomy" id="1524259"/>
    <lineage>
        <taxon>Bacteria</taxon>
        <taxon>Pseudomonadati</taxon>
        <taxon>Pseudomonadota</taxon>
        <taxon>Alphaproteobacteria</taxon>
        <taxon>Rhodobacterales</taxon>
        <taxon>Roseobacteraceae</taxon>
        <taxon>Aliisedimentitalea</taxon>
    </lineage>
</organism>
<gene>
    <name evidence="1" type="ORF">QEZ52_13685</name>
</gene>
<dbReference type="CDD" id="cd02198">
    <property type="entry name" value="YjgH_like"/>
    <property type="match status" value="1"/>
</dbReference>
<dbReference type="InterPro" id="IPR035959">
    <property type="entry name" value="RutC-like_sf"/>
</dbReference>
<evidence type="ECO:0000313" key="2">
    <source>
        <dbReference type="Proteomes" id="UP001623232"/>
    </source>
</evidence>
<dbReference type="PANTHER" id="PTHR11803">
    <property type="entry name" value="2-IMINOBUTANOATE/2-IMINOPROPANOATE DEAMINASE RIDA"/>
    <property type="match status" value="1"/>
</dbReference>
<dbReference type="Pfam" id="PF01042">
    <property type="entry name" value="Ribonuc_L-PSP"/>
    <property type="match status" value="1"/>
</dbReference>
<dbReference type="PANTHER" id="PTHR11803:SF44">
    <property type="entry name" value="RUTC FAMILY PROTEIN YJGH"/>
    <property type="match status" value="1"/>
</dbReference>
<reference evidence="1 2" key="1">
    <citation type="submission" date="2023-04" db="EMBL/GenBank/DDBJ databases">
        <title>Complete genome sequence of Alisedimentitalea scapharcae.</title>
        <authorList>
            <person name="Rong J.-C."/>
            <person name="Yi M.-L."/>
            <person name="Zhao Q."/>
        </authorList>
    </citation>
    <scope>NUCLEOTIDE SEQUENCE [LARGE SCALE GENOMIC DNA]</scope>
    <source>
        <strain evidence="1 2">KCTC 42119</strain>
    </source>
</reference>
<dbReference type="Proteomes" id="UP001623232">
    <property type="component" value="Chromosome"/>
</dbReference>
<dbReference type="Gene3D" id="3.30.1330.40">
    <property type="entry name" value="RutC-like"/>
    <property type="match status" value="1"/>
</dbReference>
<dbReference type="RefSeq" id="WP_406644933.1">
    <property type="nucleotide sequence ID" value="NZ_CP123584.1"/>
</dbReference>
<dbReference type="EMBL" id="CP123584">
    <property type="protein sequence ID" value="WZK87657.1"/>
    <property type="molecule type" value="Genomic_DNA"/>
</dbReference>
<name>A0ABZ2XP60_9RHOB</name>